<evidence type="ECO:0000313" key="1">
    <source>
        <dbReference type="EMBL" id="KAK8568212.1"/>
    </source>
</evidence>
<dbReference type="PANTHER" id="PTHR21021">
    <property type="entry name" value="GAF/PUTATIVE CYTOSKELETAL PROTEIN"/>
    <property type="match status" value="1"/>
</dbReference>
<dbReference type="InterPro" id="IPR051330">
    <property type="entry name" value="Phosphatase_reg/MetRdx"/>
</dbReference>
<evidence type="ECO:0000313" key="2">
    <source>
        <dbReference type="Proteomes" id="UP001472677"/>
    </source>
</evidence>
<dbReference type="PANTHER" id="PTHR21021:SF16">
    <property type="entry name" value="TIP41-LIKE PROTEIN"/>
    <property type="match status" value="1"/>
</dbReference>
<accession>A0ABR2EZU5</accession>
<name>A0ABR2EZU5_9ROSI</name>
<protein>
    <submittedName>
        <fullName evidence="1">Uncharacterized protein</fullName>
    </submittedName>
</protein>
<reference evidence="1 2" key="1">
    <citation type="journal article" date="2024" name="G3 (Bethesda)">
        <title>Genome assembly of Hibiscus sabdariffa L. provides insights into metabolisms of medicinal natural products.</title>
        <authorList>
            <person name="Kim T."/>
        </authorList>
    </citation>
    <scope>NUCLEOTIDE SEQUENCE [LARGE SCALE GENOMIC DNA]</scope>
    <source>
        <strain evidence="1">TK-2024</strain>
        <tissue evidence="1">Old leaves</tissue>
    </source>
</reference>
<dbReference type="Proteomes" id="UP001472677">
    <property type="component" value="Unassembled WGS sequence"/>
</dbReference>
<gene>
    <name evidence="1" type="ORF">V6N12_006769</name>
</gene>
<proteinExistence type="predicted"/>
<sequence length="140" mass="16109">MICGESCLVLKLVQSGTKIHFNAFDALFDWKHEALPPVEVPAAAQWKFRRIFRIVIVDDFVVIVHWDQHGREEISDSMKGLQVVLYEDELSDNEMSLLTVKVLNKGYPTDSASYCDPSIFSQKLPVIMHRIQRLIFCNNL</sequence>
<comment type="caution">
    <text evidence="1">The sequence shown here is derived from an EMBL/GenBank/DDBJ whole genome shotgun (WGS) entry which is preliminary data.</text>
</comment>
<organism evidence="1 2">
    <name type="scientific">Hibiscus sabdariffa</name>
    <name type="common">roselle</name>
    <dbReference type="NCBI Taxonomy" id="183260"/>
    <lineage>
        <taxon>Eukaryota</taxon>
        <taxon>Viridiplantae</taxon>
        <taxon>Streptophyta</taxon>
        <taxon>Embryophyta</taxon>
        <taxon>Tracheophyta</taxon>
        <taxon>Spermatophyta</taxon>
        <taxon>Magnoliopsida</taxon>
        <taxon>eudicotyledons</taxon>
        <taxon>Gunneridae</taxon>
        <taxon>Pentapetalae</taxon>
        <taxon>rosids</taxon>
        <taxon>malvids</taxon>
        <taxon>Malvales</taxon>
        <taxon>Malvaceae</taxon>
        <taxon>Malvoideae</taxon>
        <taxon>Hibiscus</taxon>
    </lineage>
</organism>
<keyword evidence="2" id="KW-1185">Reference proteome</keyword>
<dbReference type="EMBL" id="JBBPBM010000009">
    <property type="protein sequence ID" value="KAK8568212.1"/>
    <property type="molecule type" value="Genomic_DNA"/>
</dbReference>